<dbReference type="AlphaFoldDB" id="A0AA35SZC9"/>
<feature type="compositionally biased region" description="Basic residues" evidence="1">
    <location>
        <begin position="196"/>
        <end position="209"/>
    </location>
</feature>
<accession>A0AA35SZC9</accession>
<dbReference type="InterPro" id="IPR029021">
    <property type="entry name" value="Prot-tyrosine_phosphatase-like"/>
</dbReference>
<organism evidence="4 5">
    <name type="scientific">Geodia barretti</name>
    <name type="common">Barrett's horny sponge</name>
    <dbReference type="NCBI Taxonomy" id="519541"/>
    <lineage>
        <taxon>Eukaryota</taxon>
        <taxon>Metazoa</taxon>
        <taxon>Porifera</taxon>
        <taxon>Demospongiae</taxon>
        <taxon>Heteroscleromorpha</taxon>
        <taxon>Tetractinellida</taxon>
        <taxon>Astrophorina</taxon>
        <taxon>Geodiidae</taxon>
        <taxon>Geodia</taxon>
    </lineage>
</organism>
<dbReference type="InterPro" id="IPR000242">
    <property type="entry name" value="PTP_cat"/>
</dbReference>
<feature type="domain" description="Tyrosine-protein phosphatase" evidence="2">
    <location>
        <begin position="26"/>
        <end position="156"/>
    </location>
</feature>
<comment type="caution">
    <text evidence="4">The sequence shown here is derived from an EMBL/GenBank/DDBJ whole genome shotgun (WGS) entry which is preliminary data.</text>
</comment>
<feature type="region of interest" description="Disordered" evidence="1">
    <location>
        <begin position="161"/>
        <end position="236"/>
    </location>
</feature>
<dbReference type="SMART" id="SM00404">
    <property type="entry name" value="PTPc_motif"/>
    <property type="match status" value="1"/>
</dbReference>
<dbReference type="Proteomes" id="UP001174909">
    <property type="component" value="Unassembled WGS sequence"/>
</dbReference>
<reference evidence="4" key="1">
    <citation type="submission" date="2023-03" db="EMBL/GenBank/DDBJ databases">
        <authorList>
            <person name="Steffen K."/>
            <person name="Cardenas P."/>
        </authorList>
    </citation>
    <scope>NUCLEOTIDE SEQUENCE</scope>
</reference>
<protein>
    <submittedName>
        <fullName evidence="4">Tyrosine-protein phosphatase non-receptor type 1</fullName>
    </submittedName>
</protein>
<evidence type="ECO:0000259" key="2">
    <source>
        <dbReference type="PROSITE" id="PS50055"/>
    </source>
</evidence>
<dbReference type="PANTHER" id="PTHR19134">
    <property type="entry name" value="RECEPTOR-TYPE TYROSINE-PROTEIN PHOSPHATASE"/>
    <property type="match status" value="1"/>
</dbReference>
<sequence>PPLPPSPLSSSPSPSSFSPPGTIPTLTVHQFSLTSSIDSETDYLTLYHFTGWPDGGVPQTPRLLPSLVHLLLAARQQQTVPGPVCVMSTNGGGRTGCLCALACAYQMMTDPIPEPLSWEPDQNILDQVIRGLRKMRGGLVATQRQFECLHLSLETMVTVGMGGGEEGEEEEGEGQQRKPKKKSKRSKGNKKEKTSSKRSKRQSAGRGKRGGGESLLPEGEEGPMWDDQLRSQMMMF</sequence>
<feature type="compositionally biased region" description="Low complexity" evidence="1">
    <location>
        <begin position="8"/>
        <end position="20"/>
    </location>
</feature>
<proteinExistence type="predicted"/>
<keyword evidence="5" id="KW-1185">Reference proteome</keyword>
<name>A0AA35SZC9_GEOBA</name>
<feature type="non-terminal residue" evidence="4">
    <location>
        <position position="236"/>
    </location>
</feature>
<evidence type="ECO:0000259" key="3">
    <source>
        <dbReference type="PROSITE" id="PS50056"/>
    </source>
</evidence>
<gene>
    <name evidence="4" type="ORF">GBAR_LOCUS21159</name>
</gene>
<dbReference type="PROSITE" id="PS50055">
    <property type="entry name" value="TYR_PHOSPHATASE_PTP"/>
    <property type="match status" value="1"/>
</dbReference>
<evidence type="ECO:0000256" key="1">
    <source>
        <dbReference type="SAM" id="MobiDB-lite"/>
    </source>
</evidence>
<evidence type="ECO:0000313" key="4">
    <source>
        <dbReference type="EMBL" id="CAI8037876.1"/>
    </source>
</evidence>
<feature type="compositionally biased region" description="Basic residues" evidence="1">
    <location>
        <begin position="177"/>
        <end position="188"/>
    </location>
</feature>
<dbReference type="PANTHER" id="PTHR19134:SF449">
    <property type="entry name" value="TYROSINE-PROTEIN PHOSPHATASE 1"/>
    <property type="match status" value="1"/>
</dbReference>
<dbReference type="PRINTS" id="PR00700">
    <property type="entry name" value="PRTYPHPHTASE"/>
</dbReference>
<evidence type="ECO:0000313" key="5">
    <source>
        <dbReference type="Proteomes" id="UP001174909"/>
    </source>
</evidence>
<dbReference type="InterPro" id="IPR000387">
    <property type="entry name" value="Tyr_Pase_dom"/>
</dbReference>
<dbReference type="Pfam" id="PF00102">
    <property type="entry name" value="Y_phosphatase"/>
    <property type="match status" value="1"/>
</dbReference>
<dbReference type="InterPro" id="IPR003595">
    <property type="entry name" value="Tyr_Pase_cat"/>
</dbReference>
<dbReference type="PROSITE" id="PS50056">
    <property type="entry name" value="TYR_PHOSPHATASE_2"/>
    <property type="match status" value="1"/>
</dbReference>
<dbReference type="SUPFAM" id="SSF52799">
    <property type="entry name" value="(Phosphotyrosine protein) phosphatases II"/>
    <property type="match status" value="1"/>
</dbReference>
<dbReference type="GO" id="GO:0004725">
    <property type="term" value="F:protein tyrosine phosphatase activity"/>
    <property type="evidence" value="ECO:0007669"/>
    <property type="project" value="InterPro"/>
</dbReference>
<feature type="region of interest" description="Disordered" evidence="1">
    <location>
        <begin position="1"/>
        <end position="21"/>
    </location>
</feature>
<dbReference type="EMBL" id="CASHTH010002965">
    <property type="protein sequence ID" value="CAI8037876.1"/>
    <property type="molecule type" value="Genomic_DNA"/>
</dbReference>
<feature type="domain" description="Tyrosine specific protein phosphatases" evidence="3">
    <location>
        <begin position="65"/>
        <end position="147"/>
    </location>
</feature>
<dbReference type="Gene3D" id="3.90.190.10">
    <property type="entry name" value="Protein tyrosine phosphatase superfamily"/>
    <property type="match status" value="1"/>
</dbReference>
<dbReference type="InterPro" id="IPR050348">
    <property type="entry name" value="Protein-Tyr_Phosphatase"/>
</dbReference>